<organism evidence="3 4">
    <name type="scientific">Mya arenaria</name>
    <name type="common">Soft-shell clam</name>
    <dbReference type="NCBI Taxonomy" id="6604"/>
    <lineage>
        <taxon>Eukaryota</taxon>
        <taxon>Metazoa</taxon>
        <taxon>Spiralia</taxon>
        <taxon>Lophotrochozoa</taxon>
        <taxon>Mollusca</taxon>
        <taxon>Bivalvia</taxon>
        <taxon>Autobranchia</taxon>
        <taxon>Heteroconchia</taxon>
        <taxon>Euheterodonta</taxon>
        <taxon>Imparidentia</taxon>
        <taxon>Neoheterodontei</taxon>
        <taxon>Myida</taxon>
        <taxon>Myoidea</taxon>
        <taxon>Myidae</taxon>
        <taxon>Mya</taxon>
    </lineage>
</organism>
<reference evidence="3" key="1">
    <citation type="submission" date="2022-11" db="EMBL/GenBank/DDBJ databases">
        <title>Centuries of genome instability and evolution in soft-shell clam transmissible cancer (bioRxiv).</title>
        <authorList>
            <person name="Hart S.F.M."/>
            <person name="Yonemitsu M.A."/>
            <person name="Giersch R.M."/>
            <person name="Beal B.F."/>
            <person name="Arriagada G."/>
            <person name="Davis B.W."/>
            <person name="Ostrander E.A."/>
            <person name="Goff S.P."/>
            <person name="Metzger M.J."/>
        </authorList>
    </citation>
    <scope>NUCLEOTIDE SEQUENCE</scope>
    <source>
        <strain evidence="3">MELC-2E11</strain>
        <tissue evidence="3">Siphon/mantle</tissue>
    </source>
</reference>
<feature type="region of interest" description="Disordered" evidence="1">
    <location>
        <begin position="213"/>
        <end position="237"/>
    </location>
</feature>
<evidence type="ECO:0000256" key="2">
    <source>
        <dbReference type="SAM" id="SignalP"/>
    </source>
</evidence>
<evidence type="ECO:0000313" key="4">
    <source>
        <dbReference type="Proteomes" id="UP001164746"/>
    </source>
</evidence>
<feature type="compositionally biased region" description="Basic residues" evidence="1">
    <location>
        <begin position="227"/>
        <end position="237"/>
    </location>
</feature>
<gene>
    <name evidence="3" type="ORF">MAR_033131</name>
</gene>
<feature type="signal peptide" evidence="2">
    <location>
        <begin position="1"/>
        <end position="20"/>
    </location>
</feature>
<evidence type="ECO:0000313" key="3">
    <source>
        <dbReference type="EMBL" id="WAR30589.1"/>
    </source>
</evidence>
<sequence>MGFLRILLVCLTFVIYFVSCDVIILDPQPLGPEAPICTSYSGLCHLAYNLTDLNSYQVWHSAQEICRCPNNQECETDWFSSSRSVTKVFRNAGQEVEVKISYCELEQPDTVCRQDEVAMTTRGRGAFTFEIVSDFRCRCYRSLYAHRSWREGDYDYIEYSCGKPRCGMNRLPSSECERVTWNGASDMFINDYICRCRRKEECISDGTLPTEDQPVISRSCQPLPYQPRRRRQHGNRN</sequence>
<feature type="chain" id="PRO_5046604948" evidence="2">
    <location>
        <begin position="21"/>
        <end position="237"/>
    </location>
</feature>
<dbReference type="EMBL" id="CP111028">
    <property type="protein sequence ID" value="WAR30589.1"/>
    <property type="molecule type" value="Genomic_DNA"/>
</dbReference>
<keyword evidence="4" id="KW-1185">Reference proteome</keyword>
<keyword evidence="2" id="KW-0732">Signal</keyword>
<dbReference type="Proteomes" id="UP001164746">
    <property type="component" value="Chromosome 17"/>
</dbReference>
<proteinExistence type="predicted"/>
<name>A0ABY7GAV0_MYAAR</name>
<evidence type="ECO:0000256" key="1">
    <source>
        <dbReference type="SAM" id="MobiDB-lite"/>
    </source>
</evidence>
<protein>
    <submittedName>
        <fullName evidence="3">Uncharacterized protein</fullName>
    </submittedName>
</protein>
<accession>A0ABY7GAV0</accession>